<dbReference type="PANTHER" id="PTHR33221">
    <property type="entry name" value="WINGED HELIX-TURN-HELIX TRANSCRIPTIONAL REGULATOR, RRF2 FAMILY"/>
    <property type="match status" value="1"/>
</dbReference>
<dbReference type="Proteomes" id="UP000192288">
    <property type="component" value="Unassembled WGS sequence"/>
</dbReference>
<evidence type="ECO:0000313" key="2">
    <source>
        <dbReference type="Proteomes" id="UP000192288"/>
    </source>
</evidence>
<dbReference type="STRING" id="33968.BMS77_06765"/>
<dbReference type="PROSITE" id="PS51197">
    <property type="entry name" value="HTH_RRF2_2"/>
    <property type="match status" value="1"/>
</dbReference>
<dbReference type="eggNOG" id="COG1959">
    <property type="taxonomic scope" value="Bacteria"/>
</dbReference>
<evidence type="ECO:0000313" key="1">
    <source>
        <dbReference type="EMBL" id="ORI97185.1"/>
    </source>
</evidence>
<dbReference type="InterPro" id="IPR036390">
    <property type="entry name" value="WH_DNA-bd_sf"/>
</dbReference>
<dbReference type="EMBL" id="MPLS01000039">
    <property type="protein sequence ID" value="ORI97185.1"/>
    <property type="molecule type" value="Genomic_DNA"/>
</dbReference>
<sequence length="144" mass="15987">MRFSYKLSDAIHILAFLDIYRDGDLSSKMIAASIGANASVVRNLMSELRESGFITTRQGAVTPMLAKSPTEISLYDVYIAISIDHNLLHIDPKTNPDCIVGGNIQQTLNGIYSDIETTAYDRMKSISISDVIKDILVLQQYKTK</sequence>
<gene>
    <name evidence="1" type="ORF">BMR96_08505</name>
</gene>
<dbReference type="InterPro" id="IPR036388">
    <property type="entry name" value="WH-like_DNA-bd_sf"/>
</dbReference>
<accession>A0A1X0VBT2</accession>
<reference evidence="1 2" key="1">
    <citation type="journal article" date="2017" name="Front. Microbiol.">
        <title>Genomic Characterization of Dairy Associated Leuconostoc Species and Diversity of Leuconostocs in Undefined Mixed Mesophilic Starter Cultures.</title>
        <authorList>
            <person name="Frantzen C.A."/>
            <person name="Kot W."/>
            <person name="Pedersen T.B."/>
            <person name="Ardo Y.M."/>
            <person name="Broadbent J.R."/>
            <person name="Neve H."/>
            <person name="Hansen L.H."/>
            <person name="Dal Bello F."/>
            <person name="Ostlie H.M."/>
            <person name="Kleppen H.P."/>
            <person name="Vogensen F.K."/>
            <person name="Holo H."/>
        </authorList>
    </citation>
    <scope>NUCLEOTIDE SEQUENCE [LARGE SCALE GENOMIC DNA]</scope>
    <source>
        <strain evidence="1 2">LMGCF08</strain>
    </source>
</reference>
<dbReference type="RefSeq" id="WP_036066962.1">
    <property type="nucleotide sequence ID" value="NZ_MPLS01000039.1"/>
</dbReference>
<dbReference type="Gene3D" id="1.10.10.10">
    <property type="entry name" value="Winged helix-like DNA-binding domain superfamily/Winged helix DNA-binding domain"/>
    <property type="match status" value="1"/>
</dbReference>
<organism evidence="1 2">
    <name type="scientific">Leuconostoc pseudomesenteroides</name>
    <dbReference type="NCBI Taxonomy" id="33968"/>
    <lineage>
        <taxon>Bacteria</taxon>
        <taxon>Bacillati</taxon>
        <taxon>Bacillota</taxon>
        <taxon>Bacilli</taxon>
        <taxon>Lactobacillales</taxon>
        <taxon>Lactobacillaceae</taxon>
        <taxon>Leuconostoc</taxon>
    </lineage>
</organism>
<proteinExistence type="predicted"/>
<dbReference type="InterPro" id="IPR000944">
    <property type="entry name" value="Tscrpt_reg_Rrf2"/>
</dbReference>
<dbReference type="GO" id="GO:0003700">
    <property type="term" value="F:DNA-binding transcription factor activity"/>
    <property type="evidence" value="ECO:0007669"/>
    <property type="project" value="TreeGrafter"/>
</dbReference>
<dbReference type="PANTHER" id="PTHR33221:SF15">
    <property type="entry name" value="HTH-TYPE TRANSCRIPTIONAL REGULATOR YWGB-RELATED"/>
    <property type="match status" value="1"/>
</dbReference>
<dbReference type="GO" id="GO:0005829">
    <property type="term" value="C:cytosol"/>
    <property type="evidence" value="ECO:0007669"/>
    <property type="project" value="TreeGrafter"/>
</dbReference>
<comment type="caution">
    <text evidence="1">The sequence shown here is derived from an EMBL/GenBank/DDBJ whole genome shotgun (WGS) entry which is preliminary data.</text>
</comment>
<dbReference type="Pfam" id="PF02082">
    <property type="entry name" value="Rrf2"/>
    <property type="match status" value="1"/>
</dbReference>
<dbReference type="AlphaFoldDB" id="A0A1X0VBT2"/>
<dbReference type="SUPFAM" id="SSF46785">
    <property type="entry name" value="Winged helix' DNA-binding domain"/>
    <property type="match status" value="1"/>
</dbReference>
<name>A0A1X0VBT2_LEUPS</name>
<protein>
    <submittedName>
        <fullName evidence="1">Transcriptional regulator</fullName>
    </submittedName>
</protein>